<dbReference type="PRINTS" id="PR01911">
    <property type="entry name" value="PFDSPHPHTASE"/>
</dbReference>
<dbReference type="OrthoDB" id="6375174at2759"/>
<evidence type="ECO:0000256" key="3">
    <source>
        <dbReference type="ARBA" id="ARBA00022801"/>
    </source>
</evidence>
<dbReference type="PANTHER" id="PTHR31126">
    <property type="entry name" value="TYROSINE-PROTEIN PHOSPHATASE"/>
    <property type="match status" value="1"/>
</dbReference>
<keyword evidence="3" id="KW-0378">Hydrolase</keyword>
<evidence type="ECO:0000256" key="2">
    <source>
        <dbReference type="ARBA" id="ARBA00022490"/>
    </source>
</evidence>
<dbReference type="FunFam" id="3.90.190.10:FF:000035">
    <property type="entry name" value="Tyrosine phosphatase, putative"/>
    <property type="match status" value="1"/>
</dbReference>
<dbReference type="InParanoid" id="A0A1Y2F7U4"/>
<proteinExistence type="predicted"/>
<evidence type="ECO:0000313" key="5">
    <source>
        <dbReference type="Proteomes" id="UP000193467"/>
    </source>
</evidence>
<dbReference type="GO" id="GO:0005737">
    <property type="term" value="C:cytoplasm"/>
    <property type="evidence" value="ECO:0007669"/>
    <property type="project" value="UniProtKB-SubCell"/>
</dbReference>
<dbReference type="InterPro" id="IPR004861">
    <property type="entry name" value="Siw14-like"/>
</dbReference>
<comment type="caution">
    <text evidence="4">The sequence shown here is derived from an EMBL/GenBank/DDBJ whole genome shotgun (WGS) entry which is preliminary data.</text>
</comment>
<dbReference type="PANTHER" id="PTHR31126:SF74">
    <property type="entry name" value="TYROSINE-PROTEIN PHOSPHATASE-LIKE PROTEIN OCA2"/>
    <property type="match status" value="1"/>
</dbReference>
<dbReference type="STRING" id="106004.A0A1Y2F7U4"/>
<dbReference type="Proteomes" id="UP000193467">
    <property type="component" value="Unassembled WGS sequence"/>
</dbReference>
<reference evidence="4 5" key="1">
    <citation type="submission" date="2016-07" db="EMBL/GenBank/DDBJ databases">
        <title>Pervasive Adenine N6-methylation of Active Genes in Fungi.</title>
        <authorList>
            <consortium name="DOE Joint Genome Institute"/>
            <person name="Mondo S.J."/>
            <person name="Dannebaum R.O."/>
            <person name="Kuo R.C."/>
            <person name="Labutti K."/>
            <person name="Haridas S."/>
            <person name="Kuo A."/>
            <person name="Salamov A."/>
            <person name="Ahrendt S.R."/>
            <person name="Lipzen A."/>
            <person name="Sullivan W."/>
            <person name="Andreopoulos W.B."/>
            <person name="Clum A."/>
            <person name="Lindquist E."/>
            <person name="Daum C."/>
            <person name="Ramamoorthy G.K."/>
            <person name="Gryganskyi A."/>
            <person name="Culley D."/>
            <person name="Magnuson J.K."/>
            <person name="James T.Y."/>
            <person name="O'Malley M.A."/>
            <person name="Stajich J.E."/>
            <person name="Spatafora J.W."/>
            <person name="Visel A."/>
            <person name="Grigoriev I.V."/>
        </authorList>
    </citation>
    <scope>NUCLEOTIDE SEQUENCE [LARGE SCALE GENOMIC DNA]</scope>
    <source>
        <strain evidence="4 5">62-1032</strain>
    </source>
</reference>
<dbReference type="AlphaFoldDB" id="A0A1Y2F7U4"/>
<dbReference type="InterPro" id="IPR029021">
    <property type="entry name" value="Prot-tyrosine_phosphatase-like"/>
</dbReference>
<keyword evidence="2" id="KW-0963">Cytoplasm</keyword>
<protein>
    <submittedName>
        <fullName evidence="4">Tyrosine phosphatase family-domain-containing protein</fullName>
    </submittedName>
</protein>
<evidence type="ECO:0000256" key="1">
    <source>
        <dbReference type="ARBA" id="ARBA00004496"/>
    </source>
</evidence>
<gene>
    <name evidence="4" type="ORF">BCR35DRAFT_94013</name>
</gene>
<evidence type="ECO:0000313" key="4">
    <source>
        <dbReference type="EMBL" id="ORY79717.1"/>
    </source>
</evidence>
<dbReference type="GO" id="GO:0052840">
    <property type="term" value="F:inositol diphosphate tetrakisphosphate diphosphatase activity"/>
    <property type="evidence" value="ECO:0007669"/>
    <property type="project" value="TreeGrafter"/>
</dbReference>
<accession>A0A1Y2F7U4</accession>
<sequence>MPPLQTAYASQSKAGILVPPLNFAHILPGVYRSGHPNAKNFPFMDTLGLKSIMYLSSDDYRHDTLSWAESRGLKIFHHRLESSKEPFEEVDEDRVVQALEDIIDTRNLPILIHDNKGRLLPSILSALLRLMNRWSFTSVLAEYRSFLPDEKVWAEGEVGKPDKGRERIADLEFIDRFPLERVTYDPRYRPDWLE</sequence>
<name>A0A1Y2F7U4_9BASI</name>
<dbReference type="Pfam" id="PF03162">
    <property type="entry name" value="Y_phosphatase2"/>
    <property type="match status" value="1"/>
</dbReference>
<dbReference type="GO" id="GO:0016791">
    <property type="term" value="F:phosphatase activity"/>
    <property type="evidence" value="ECO:0007669"/>
    <property type="project" value="InterPro"/>
</dbReference>
<dbReference type="EMBL" id="MCGR01000026">
    <property type="protein sequence ID" value="ORY79717.1"/>
    <property type="molecule type" value="Genomic_DNA"/>
</dbReference>
<dbReference type="InterPro" id="IPR020428">
    <property type="entry name" value="PFA-DSPs"/>
</dbReference>
<comment type="subcellular location">
    <subcellularLocation>
        <location evidence="1">Cytoplasm</location>
    </subcellularLocation>
</comment>
<organism evidence="4 5">
    <name type="scientific">Leucosporidium creatinivorum</name>
    <dbReference type="NCBI Taxonomy" id="106004"/>
    <lineage>
        <taxon>Eukaryota</taxon>
        <taxon>Fungi</taxon>
        <taxon>Dikarya</taxon>
        <taxon>Basidiomycota</taxon>
        <taxon>Pucciniomycotina</taxon>
        <taxon>Microbotryomycetes</taxon>
        <taxon>Leucosporidiales</taxon>
        <taxon>Leucosporidium</taxon>
    </lineage>
</organism>
<dbReference type="SUPFAM" id="SSF52799">
    <property type="entry name" value="(Phosphotyrosine protein) phosphatases II"/>
    <property type="match status" value="1"/>
</dbReference>
<keyword evidence="5" id="KW-1185">Reference proteome</keyword>
<dbReference type="Gene3D" id="3.90.190.10">
    <property type="entry name" value="Protein tyrosine phosphatase superfamily"/>
    <property type="match status" value="1"/>
</dbReference>